<evidence type="ECO:0000313" key="1">
    <source>
        <dbReference type="EMBL" id="TWI15972.1"/>
    </source>
</evidence>
<proteinExistence type="predicted"/>
<name>A0A562M824_9SPHI</name>
<organism evidence="1 2">
    <name type="scientific">Sphingobacterium siyangense</name>
    <dbReference type="NCBI Taxonomy" id="459529"/>
    <lineage>
        <taxon>Bacteria</taxon>
        <taxon>Pseudomonadati</taxon>
        <taxon>Bacteroidota</taxon>
        <taxon>Sphingobacteriia</taxon>
        <taxon>Sphingobacteriales</taxon>
        <taxon>Sphingobacteriaceae</taxon>
        <taxon>Sphingobacterium</taxon>
    </lineage>
</organism>
<reference evidence="1 2" key="1">
    <citation type="journal article" date="2015" name="Stand. Genomic Sci.">
        <title>Genomic Encyclopedia of Bacterial and Archaeal Type Strains, Phase III: the genomes of soil and plant-associated and newly described type strains.</title>
        <authorList>
            <person name="Whitman W.B."/>
            <person name="Woyke T."/>
            <person name="Klenk H.P."/>
            <person name="Zhou Y."/>
            <person name="Lilburn T.G."/>
            <person name="Beck B.J."/>
            <person name="De Vos P."/>
            <person name="Vandamme P."/>
            <person name="Eisen J.A."/>
            <person name="Garrity G."/>
            <person name="Hugenholtz P."/>
            <person name="Kyrpides N.C."/>
        </authorList>
    </citation>
    <scope>NUCLEOTIDE SEQUENCE [LARGE SCALE GENOMIC DNA]</scope>
    <source>
        <strain evidence="1 2">CGMCC 1.6855</strain>
    </source>
</reference>
<dbReference type="AlphaFoldDB" id="A0A562M824"/>
<evidence type="ECO:0000313" key="2">
    <source>
        <dbReference type="Proteomes" id="UP000315908"/>
    </source>
</evidence>
<sequence>MATNIWFLFPIELYLIIQVRRIRLDLNIVAEELSNFLKKGEKYIGHIESRAHNSKYNDEILSEIAIYFSQIAKMRQQELKDSGDSSIIKTDYRIYDFYPAEILSNDKVLKEVPPIPPGAGPAPTLNALMEDQTFFRKAKTLNEIVIKANEVQNQNWEAKDFTRPLERAVKGNGKRLKIVLKGDLNTYILVSKHKKD</sequence>
<protein>
    <submittedName>
        <fullName evidence="1">Uncharacterized protein</fullName>
    </submittedName>
</protein>
<comment type="caution">
    <text evidence="1">The sequence shown here is derived from an EMBL/GenBank/DDBJ whole genome shotgun (WGS) entry which is preliminary data.</text>
</comment>
<dbReference type="EMBL" id="VLKR01000035">
    <property type="protein sequence ID" value="TWI15972.1"/>
    <property type="molecule type" value="Genomic_DNA"/>
</dbReference>
<gene>
    <name evidence="1" type="ORF">IQ31_04666</name>
</gene>
<accession>A0A562M824</accession>
<dbReference type="RefSeq" id="WP_145330273.1">
    <property type="nucleotide sequence ID" value="NZ_JBPFPW010000003.1"/>
</dbReference>
<dbReference type="OrthoDB" id="707695at2"/>
<dbReference type="Proteomes" id="UP000315908">
    <property type="component" value="Unassembled WGS sequence"/>
</dbReference>